<dbReference type="Pfam" id="PF05676">
    <property type="entry name" value="NDUF_B7"/>
    <property type="match status" value="1"/>
</dbReference>
<protein>
    <recommendedName>
        <fullName evidence="5">NADH dehydrogenase [ubiquinone] 1 beta subcomplex subunit 7</fullName>
    </recommendedName>
</protein>
<dbReference type="InterPro" id="IPR008698">
    <property type="entry name" value="NDUB7"/>
</dbReference>
<dbReference type="GO" id="GO:0005743">
    <property type="term" value="C:mitochondrial inner membrane"/>
    <property type="evidence" value="ECO:0007669"/>
    <property type="project" value="UniProtKB-SubCell"/>
</dbReference>
<proteinExistence type="inferred from homology"/>
<reference evidence="13 14" key="2">
    <citation type="submission" date="2016-05" db="EMBL/GenBank/DDBJ databases">
        <title>Lineage-specific infection strategies underlie the spectrum of fungal disease in amphibians.</title>
        <authorList>
            <person name="Cuomo C.A."/>
            <person name="Farrer R.A."/>
            <person name="James T."/>
            <person name="Longcore J."/>
            <person name="Birren B."/>
        </authorList>
    </citation>
    <scope>NUCLEOTIDE SEQUENCE [LARGE SCALE GENOMIC DNA]</scope>
    <source>
        <strain evidence="13 14">JEL423</strain>
    </source>
</reference>
<dbReference type="Proteomes" id="UP000077115">
    <property type="component" value="Unassembled WGS sequence"/>
</dbReference>
<evidence type="ECO:0000256" key="10">
    <source>
        <dbReference type="ARBA" id="ARBA00023128"/>
    </source>
</evidence>
<evidence type="ECO:0000256" key="5">
    <source>
        <dbReference type="ARBA" id="ARBA00018677"/>
    </source>
</evidence>
<keyword evidence="9" id="KW-0249">Electron transport</keyword>
<evidence type="ECO:0000313" key="13">
    <source>
        <dbReference type="EMBL" id="OAJ44065.1"/>
    </source>
</evidence>
<dbReference type="PROSITE" id="PS51808">
    <property type="entry name" value="CHCH"/>
    <property type="match status" value="1"/>
</dbReference>
<comment type="subcellular location">
    <subcellularLocation>
        <location evidence="3">Mitochondrion inner membrane</location>
        <topology evidence="3">Peripheral membrane protein</topology>
    </subcellularLocation>
    <subcellularLocation>
        <location evidence="2">Mitochondrion intermembrane space</location>
    </subcellularLocation>
</comment>
<dbReference type="eggNOG" id="KOG3468">
    <property type="taxonomic scope" value="Eukaryota"/>
</dbReference>
<keyword evidence="8" id="KW-0999">Mitochondrion inner membrane</keyword>
<comment type="similarity">
    <text evidence="4">Belongs to the complex I NDUFB7 subunit family.</text>
</comment>
<comment type="function">
    <text evidence="1">Accessory subunit of the mitochondrial membrane respiratory chain NADH dehydrogenase (Complex I), that is believed not to be involved in catalysis. Complex I functions in the transfer of electrons from NADH to the respiratory chain. The immediate electron acceptor for the enzyme is believed to be ubiquinone.</text>
</comment>
<evidence type="ECO:0000256" key="9">
    <source>
        <dbReference type="ARBA" id="ARBA00022982"/>
    </source>
</evidence>
<evidence type="ECO:0000256" key="6">
    <source>
        <dbReference type="ARBA" id="ARBA00022448"/>
    </source>
</evidence>
<name>A0A177WWT7_BATDL</name>
<keyword evidence="10" id="KW-0496">Mitochondrion</keyword>
<dbReference type="STRING" id="403673.A0A177WWT7"/>
<evidence type="ECO:0000256" key="12">
    <source>
        <dbReference type="ARBA" id="ARBA00023157"/>
    </source>
</evidence>
<evidence type="ECO:0000256" key="11">
    <source>
        <dbReference type="ARBA" id="ARBA00023136"/>
    </source>
</evidence>
<accession>A0A177WWT7</accession>
<evidence type="ECO:0000256" key="3">
    <source>
        <dbReference type="ARBA" id="ARBA00004637"/>
    </source>
</evidence>
<sequence>MKAHGHDDDANPPMYITQEELNKTQIPLQWRDYCVHLLSELNQCRRESYFAPWKCVEEKLAWQKCQYDDYHRRMRKLEKRKIAKEEERLAAAVSDI</sequence>
<evidence type="ECO:0000313" key="14">
    <source>
        <dbReference type="Proteomes" id="UP000077115"/>
    </source>
</evidence>
<evidence type="ECO:0000256" key="8">
    <source>
        <dbReference type="ARBA" id="ARBA00022792"/>
    </source>
</evidence>
<dbReference type="PANTHER" id="PTHR20900:SF0">
    <property type="entry name" value="NADH DEHYDROGENASE [UBIQUINONE] 1 BETA SUBCOMPLEX SUBUNIT 7"/>
    <property type="match status" value="1"/>
</dbReference>
<dbReference type="VEuPathDB" id="FungiDB:BDEG_27346"/>
<gene>
    <name evidence="13" type="ORF">BDEG_27346</name>
</gene>
<dbReference type="AlphaFoldDB" id="A0A177WWT7"/>
<keyword evidence="12" id="KW-1015">Disulfide bond</keyword>
<evidence type="ECO:0000256" key="4">
    <source>
        <dbReference type="ARBA" id="ARBA00008006"/>
    </source>
</evidence>
<keyword evidence="11" id="KW-0472">Membrane</keyword>
<organism evidence="13 14">
    <name type="scientific">Batrachochytrium dendrobatidis (strain JEL423)</name>
    <dbReference type="NCBI Taxonomy" id="403673"/>
    <lineage>
        <taxon>Eukaryota</taxon>
        <taxon>Fungi</taxon>
        <taxon>Fungi incertae sedis</taxon>
        <taxon>Chytridiomycota</taxon>
        <taxon>Chytridiomycota incertae sedis</taxon>
        <taxon>Chytridiomycetes</taxon>
        <taxon>Rhizophydiales</taxon>
        <taxon>Rhizophydiales incertae sedis</taxon>
        <taxon>Batrachochytrium</taxon>
    </lineage>
</organism>
<reference evidence="13 14" key="1">
    <citation type="submission" date="2006-10" db="EMBL/GenBank/DDBJ databases">
        <title>The Genome Sequence of Batrachochytrium dendrobatidis JEL423.</title>
        <authorList>
            <consortium name="The Broad Institute Genome Sequencing Platform"/>
            <person name="Birren B."/>
            <person name="Lander E."/>
            <person name="Galagan J."/>
            <person name="Cuomo C."/>
            <person name="Devon K."/>
            <person name="Jaffe D."/>
            <person name="Butler J."/>
            <person name="Alvarez P."/>
            <person name="Gnerre S."/>
            <person name="Grabherr M."/>
            <person name="Kleber M."/>
            <person name="Mauceli E."/>
            <person name="Brockman W."/>
            <person name="Young S."/>
            <person name="LaButti K."/>
            <person name="Sykes S."/>
            <person name="DeCaprio D."/>
            <person name="Crawford M."/>
            <person name="Koehrsen M."/>
            <person name="Engels R."/>
            <person name="Montgomery P."/>
            <person name="Pearson M."/>
            <person name="Howarth C."/>
            <person name="Larson L."/>
            <person name="White J."/>
            <person name="O'Leary S."/>
            <person name="Kodira C."/>
            <person name="Zeng Q."/>
            <person name="Yandava C."/>
            <person name="Alvarado L."/>
            <person name="Longcore J."/>
            <person name="James T."/>
        </authorList>
    </citation>
    <scope>NUCLEOTIDE SEQUENCE [LARGE SCALE GENOMIC DNA]</scope>
    <source>
        <strain evidence="13 14">JEL423</strain>
    </source>
</reference>
<evidence type="ECO:0000256" key="1">
    <source>
        <dbReference type="ARBA" id="ARBA00003195"/>
    </source>
</evidence>
<dbReference type="PANTHER" id="PTHR20900">
    <property type="entry name" value="NADH:UBIQUINONE OXIDOREDUCTASE B18-LIKE SUBUNIT"/>
    <property type="match status" value="1"/>
</dbReference>
<dbReference type="OrthoDB" id="268414at2759"/>
<evidence type="ECO:0000256" key="7">
    <source>
        <dbReference type="ARBA" id="ARBA00022660"/>
    </source>
</evidence>
<keyword evidence="7" id="KW-0679">Respiratory chain</keyword>
<keyword evidence="6" id="KW-0813">Transport</keyword>
<dbReference type="EMBL" id="DS022311">
    <property type="protein sequence ID" value="OAJ44065.1"/>
    <property type="molecule type" value="Genomic_DNA"/>
</dbReference>
<evidence type="ECO:0000256" key="2">
    <source>
        <dbReference type="ARBA" id="ARBA00004569"/>
    </source>
</evidence>
<dbReference type="GO" id="GO:0005758">
    <property type="term" value="C:mitochondrial intermembrane space"/>
    <property type="evidence" value="ECO:0007669"/>
    <property type="project" value="UniProtKB-SubCell"/>
</dbReference>